<dbReference type="HOGENOM" id="CLU_1209380_0_0_9"/>
<dbReference type="STRING" id="706434.HMPREF9429_01308"/>
<dbReference type="RefSeq" id="WP_006942472.1">
    <property type="nucleotide sequence ID" value="NZ_GL538208.1"/>
</dbReference>
<dbReference type="AlphaFoldDB" id="E2ZCD6"/>
<evidence type="ECO:0000313" key="1">
    <source>
        <dbReference type="EMBL" id="EFQ04123.1"/>
    </source>
</evidence>
<name>E2ZCD6_9FIRM</name>
<gene>
    <name evidence="1" type="ORF">HMPREF9429_01308</name>
</gene>
<dbReference type="Pfam" id="PF11209">
    <property type="entry name" value="LmeA"/>
    <property type="match status" value="1"/>
</dbReference>
<dbReference type="EMBL" id="AECS01000037">
    <property type="protein sequence ID" value="EFQ04123.1"/>
    <property type="molecule type" value="Genomic_DNA"/>
</dbReference>
<keyword evidence="2" id="KW-1185">Reference proteome</keyword>
<dbReference type="InterPro" id="IPR021373">
    <property type="entry name" value="DUF2993"/>
</dbReference>
<comment type="caution">
    <text evidence="1">The sequence shown here is derived from an EMBL/GenBank/DDBJ whole genome shotgun (WGS) entry which is preliminary data.</text>
</comment>
<dbReference type="Proteomes" id="UP000003195">
    <property type="component" value="Unassembled WGS sequence"/>
</dbReference>
<dbReference type="OrthoDB" id="1623813at2"/>
<reference evidence="1 2" key="1">
    <citation type="submission" date="2010-08" db="EMBL/GenBank/DDBJ databases">
        <authorList>
            <person name="Weinstock G."/>
            <person name="Sodergren E."/>
            <person name="Clifton S."/>
            <person name="Fulton L."/>
            <person name="Fulton B."/>
            <person name="Courtney L."/>
            <person name="Fronick C."/>
            <person name="Harrison M."/>
            <person name="Strong C."/>
            <person name="Farmer C."/>
            <person name="Delahaunty K."/>
            <person name="Markovic C."/>
            <person name="Hall O."/>
            <person name="Minx P."/>
            <person name="Tomlinson C."/>
            <person name="Mitreva M."/>
            <person name="Hou S."/>
            <person name="Chen J."/>
            <person name="Wollam A."/>
            <person name="Pepin K.H."/>
            <person name="Johnson M."/>
            <person name="Bhonagiri V."/>
            <person name="Zhang X."/>
            <person name="Suruliraj S."/>
            <person name="Warren W."/>
            <person name="Chinwalla A."/>
            <person name="Mardis E.R."/>
            <person name="Wilson R.K."/>
        </authorList>
    </citation>
    <scope>NUCLEOTIDE SEQUENCE [LARGE SCALE GENOMIC DNA]</scope>
    <source>
        <strain evidence="1 2">F0359</strain>
    </source>
</reference>
<sequence>MRKLIVFLVIVAGLCTALQLKGQEAAEEGLYRSLNGRMNVTRQDVVVKVDPGIKMMLGRLDSVYVHSGPFAMGKLKFESFDCSLSGIRFNPLDSLAGQRLYIGSAETGSVQAVISSSDLQSYLQSRTDKISDAVVTFEDDSVHIKGKVRLGNIFTATTDITGNFVIDGTRLKFAPSHIGIEGAGKSYGTDNIGAVDIFDFDNFPFGIVPQKVEIKNNLLIIHGQVQ</sequence>
<protein>
    <submittedName>
        <fullName evidence="1">Uncharacterized protein</fullName>
    </submittedName>
</protein>
<evidence type="ECO:0000313" key="2">
    <source>
        <dbReference type="Proteomes" id="UP000003195"/>
    </source>
</evidence>
<organism evidence="1 2">
    <name type="scientific">Megasphaera micronuciformis F0359</name>
    <dbReference type="NCBI Taxonomy" id="706434"/>
    <lineage>
        <taxon>Bacteria</taxon>
        <taxon>Bacillati</taxon>
        <taxon>Bacillota</taxon>
        <taxon>Negativicutes</taxon>
        <taxon>Veillonellales</taxon>
        <taxon>Veillonellaceae</taxon>
        <taxon>Megasphaera</taxon>
    </lineage>
</organism>
<proteinExistence type="predicted"/>
<accession>E2ZCD6</accession>